<comment type="similarity">
    <text evidence="1">Belongs to the short-chain dehydrogenases/reductases (SDR) family.</text>
</comment>
<evidence type="ECO:0000313" key="3">
    <source>
        <dbReference type="EMBL" id="MFC6037084.1"/>
    </source>
</evidence>
<sequence length="325" mass="35167">MAAKNQKPLGTGLGLHTTATEVMEGVRLDGKTAVVTGGYSGLGIEVVKALLLAGAEVVAPARDKRKADEAFASAGLAIATVEMDLANLTSVYEAAAEIGDSHNSVDLLFNNAGVMACPETRIGPGWEYQFAVNHIGHFVFTRELMPYLLNGAGARVVTTSSVGHKRSRIRWDDIHFKKEPYDKWLAYAQSKTANALFALELNNRRDKDGVKSFSVHPGPVLTPIMRHITEEELIGMGWKQPNGKLTDEAQGFIKSPSTGAATLLWAATSPLLENRGGEYCEDCDIAAISTPEAPRWVNVAEWAVDDDDAKRLWAMTEEMILAAEA</sequence>
<dbReference type="Gene3D" id="3.40.50.720">
    <property type="entry name" value="NAD(P)-binding Rossmann-like Domain"/>
    <property type="match status" value="1"/>
</dbReference>
<organism evidence="3 4">
    <name type="scientific">Hyphococcus aureus</name>
    <dbReference type="NCBI Taxonomy" id="2666033"/>
    <lineage>
        <taxon>Bacteria</taxon>
        <taxon>Pseudomonadati</taxon>
        <taxon>Pseudomonadota</taxon>
        <taxon>Alphaproteobacteria</taxon>
        <taxon>Parvularculales</taxon>
        <taxon>Parvularculaceae</taxon>
        <taxon>Hyphococcus</taxon>
    </lineage>
</organism>
<keyword evidence="4" id="KW-1185">Reference proteome</keyword>
<dbReference type="Proteomes" id="UP001596116">
    <property type="component" value="Unassembled WGS sequence"/>
</dbReference>
<dbReference type="SUPFAM" id="SSF51735">
    <property type="entry name" value="NAD(P)-binding Rossmann-fold domains"/>
    <property type="match status" value="1"/>
</dbReference>
<keyword evidence="2" id="KW-0560">Oxidoreductase</keyword>
<protein>
    <submittedName>
        <fullName evidence="3">SDR family NAD(P)-dependent oxidoreductase</fullName>
    </submittedName>
</protein>
<proteinExistence type="inferred from homology"/>
<dbReference type="RefSeq" id="WP_379881671.1">
    <property type="nucleotide sequence ID" value="NZ_JBHPON010000002.1"/>
</dbReference>
<dbReference type="InterPro" id="IPR036291">
    <property type="entry name" value="NAD(P)-bd_dom_sf"/>
</dbReference>
<dbReference type="InterPro" id="IPR002347">
    <property type="entry name" value="SDR_fam"/>
</dbReference>
<reference evidence="3 4" key="1">
    <citation type="submission" date="2024-09" db="EMBL/GenBank/DDBJ databases">
        <authorList>
            <person name="Zhang Z.-H."/>
        </authorList>
    </citation>
    <scope>NUCLEOTIDE SEQUENCE [LARGE SCALE GENOMIC DNA]</scope>
    <source>
        <strain evidence="3 4">HHTR114</strain>
    </source>
</reference>
<dbReference type="PANTHER" id="PTHR24320:SF283">
    <property type="entry name" value="RETINOL DEHYDROGENASE 11"/>
    <property type="match status" value="1"/>
</dbReference>
<evidence type="ECO:0000256" key="1">
    <source>
        <dbReference type="ARBA" id="ARBA00006484"/>
    </source>
</evidence>
<comment type="caution">
    <text evidence="3">The sequence shown here is derived from an EMBL/GenBank/DDBJ whole genome shotgun (WGS) entry which is preliminary data.</text>
</comment>
<evidence type="ECO:0000256" key="2">
    <source>
        <dbReference type="ARBA" id="ARBA00023002"/>
    </source>
</evidence>
<dbReference type="Pfam" id="PF00106">
    <property type="entry name" value="adh_short"/>
    <property type="match status" value="1"/>
</dbReference>
<evidence type="ECO:0000313" key="4">
    <source>
        <dbReference type="Proteomes" id="UP001596116"/>
    </source>
</evidence>
<accession>A0ABW1KZY6</accession>
<name>A0ABW1KZY6_9PROT</name>
<dbReference type="EMBL" id="JBHPON010000002">
    <property type="protein sequence ID" value="MFC6037084.1"/>
    <property type="molecule type" value="Genomic_DNA"/>
</dbReference>
<dbReference type="PRINTS" id="PR00081">
    <property type="entry name" value="GDHRDH"/>
</dbReference>
<dbReference type="PANTHER" id="PTHR24320">
    <property type="entry name" value="RETINOL DEHYDROGENASE"/>
    <property type="match status" value="1"/>
</dbReference>
<gene>
    <name evidence="3" type="ORF">ACFMB1_16130</name>
</gene>